<evidence type="ECO:0008006" key="3">
    <source>
        <dbReference type="Google" id="ProtNLM"/>
    </source>
</evidence>
<dbReference type="PaxDb" id="522772-Dacet_0341"/>
<evidence type="ECO:0000313" key="2">
    <source>
        <dbReference type="Proteomes" id="UP000002012"/>
    </source>
</evidence>
<reference evidence="1 2" key="1">
    <citation type="journal article" date="2010" name="Stand. Genomic Sci.">
        <title>Complete genome sequence of Denitrovibrio acetiphilus type strain (N2460).</title>
        <authorList>
            <person name="Kiss H."/>
            <person name="Lang E."/>
            <person name="Lapidus A."/>
            <person name="Copeland A."/>
            <person name="Nolan M."/>
            <person name="Glavina Del Rio T."/>
            <person name="Chen F."/>
            <person name="Lucas S."/>
            <person name="Tice H."/>
            <person name="Cheng J.F."/>
            <person name="Han C."/>
            <person name="Goodwin L."/>
            <person name="Pitluck S."/>
            <person name="Liolios K."/>
            <person name="Pati A."/>
            <person name="Ivanova N."/>
            <person name="Mavromatis K."/>
            <person name="Chen A."/>
            <person name="Palaniappan K."/>
            <person name="Land M."/>
            <person name="Hauser L."/>
            <person name="Chang Y.J."/>
            <person name="Jeffries C.D."/>
            <person name="Detter J.C."/>
            <person name="Brettin T."/>
            <person name="Spring S."/>
            <person name="Rohde M."/>
            <person name="Goker M."/>
            <person name="Woyke T."/>
            <person name="Bristow J."/>
            <person name="Eisen J.A."/>
            <person name="Markowitz V."/>
            <person name="Hugenholtz P."/>
            <person name="Kyrpides N.C."/>
            <person name="Klenk H.P."/>
        </authorList>
    </citation>
    <scope>NUCLEOTIDE SEQUENCE [LARGE SCALE GENOMIC DNA]</scope>
    <source>
        <strain evidence="2">DSM 12809 / NBRC 114555 / N2460</strain>
    </source>
</reference>
<dbReference type="eggNOG" id="COG0457">
    <property type="taxonomic scope" value="Bacteria"/>
</dbReference>
<dbReference type="InParanoid" id="D4H2T0"/>
<dbReference type="HOGENOM" id="CLU_409762_0_0_0"/>
<dbReference type="OrthoDB" id="9775614at2"/>
<organism evidence="1 2">
    <name type="scientific">Denitrovibrio acetiphilus (strain DSM 12809 / NBRC 114555 / N2460)</name>
    <dbReference type="NCBI Taxonomy" id="522772"/>
    <lineage>
        <taxon>Bacteria</taxon>
        <taxon>Pseudomonadati</taxon>
        <taxon>Deferribacterota</taxon>
        <taxon>Deferribacteres</taxon>
        <taxon>Deferribacterales</taxon>
        <taxon>Geovibrionaceae</taxon>
        <taxon>Denitrovibrio</taxon>
    </lineage>
</organism>
<dbReference type="InterPro" id="IPR011990">
    <property type="entry name" value="TPR-like_helical_dom_sf"/>
</dbReference>
<dbReference type="Gene3D" id="3.40.50.10610">
    <property type="entry name" value="ABC-type transport auxiliary lipoprotein component"/>
    <property type="match status" value="1"/>
</dbReference>
<evidence type="ECO:0000313" key="1">
    <source>
        <dbReference type="EMBL" id="ADD67141.1"/>
    </source>
</evidence>
<dbReference type="Proteomes" id="UP000002012">
    <property type="component" value="Chromosome"/>
</dbReference>
<dbReference type="PROSITE" id="PS51257">
    <property type="entry name" value="PROKAR_LIPOPROTEIN"/>
    <property type="match status" value="1"/>
</dbReference>
<dbReference type="EMBL" id="CP001968">
    <property type="protein sequence ID" value="ADD67141.1"/>
    <property type="molecule type" value="Genomic_DNA"/>
</dbReference>
<dbReference type="SUPFAM" id="SSF48452">
    <property type="entry name" value="TPR-like"/>
    <property type="match status" value="2"/>
</dbReference>
<sequence length="680" mass="76918" precursor="true">MSIKTNNKLIDFVKLYFFSILIVFAVSACVSSEDEALYNSSLAMLQDGHKDKAYENLKGLCSKFPDDERFCKDAELIRSELYRESIEFVKVKLNANPPVTVPELKAAEKALKRAALYATDKTEVSSYESKLIEYSKATDTIVEGALKSSEEAALKGEYITAHSRASRVRNLNPAVVGPVADSYGKKAVEVNLKKAENLLALDNLKEAKELLVKLRNIDPKNNKIREYIKTAERNDNSDYYMSKGDNSSESQELEKALSYYMKAVAFPDARQQAQAAIHNTRSKIISISFKKGVTYTQQEMYKKAYDYFYQAFETMKQLPMELRAMINVPKNELELYYDSMYFMGQKALDEGAYGQSYLYFDMLNNLAPTYLGLKMIRQTVEGKLLDRALKSIAVIPFRSPAGAPEIGFQITSNIMEAVQGNMKSDVRVIDREALEVLIEKYGLDADGNVNTAQKVDSRVKIENADYLLVGEVLDYKTETNMQRNKKKVRVKVGETKVRNIEWEDWKKEADAMASAGKEVPKEPAKYVMKPNYEIAEYDFAFHQKTSYMSVSYRLVNTANGDVVYSNSVRVKKDARDDSTSGIDLGNYKVEMKTAHLPSDIELSGDVRKEAVEKIAAQVVEQFESQNEVYVREADKFAATDNYKAAVEMYIDALVLKERKGEDASPLKYKASEYLDGLLTD</sequence>
<dbReference type="RefSeq" id="WP_013009686.1">
    <property type="nucleotide sequence ID" value="NC_013943.1"/>
</dbReference>
<gene>
    <name evidence="1" type="ordered locus">Dacet_0341</name>
</gene>
<dbReference type="Gene3D" id="1.25.40.10">
    <property type="entry name" value="Tetratricopeptide repeat domain"/>
    <property type="match status" value="1"/>
</dbReference>
<dbReference type="STRING" id="522772.Dacet_0341"/>
<name>D4H2T0_DENA2</name>
<protein>
    <recommendedName>
        <fullName evidence="3">Curli production assembly/transport component CsgG</fullName>
    </recommendedName>
</protein>
<proteinExistence type="predicted"/>
<keyword evidence="2" id="KW-1185">Reference proteome</keyword>
<dbReference type="KEGG" id="dap:Dacet_0341"/>
<dbReference type="AlphaFoldDB" id="D4H2T0"/>
<accession>D4H2T0</accession>